<dbReference type="AlphaFoldDB" id="A0A0J6S318"/>
<evidence type="ECO:0000256" key="1">
    <source>
        <dbReference type="SAM" id="MobiDB-lite"/>
    </source>
</evidence>
<proteinExistence type="predicted"/>
<sequence length="98" mass="10894">MRDLLRTREQFVREQASHIERIQKTGTASIDPGPDHGRKAAPTTHAKALVRQIERLGCVCAIKLVETVLFTDRWHPLSPGHVRPGIDRETGPAGRPGQ</sequence>
<protein>
    <submittedName>
        <fullName evidence="2">Uncharacterized protein</fullName>
    </submittedName>
</protein>
<dbReference type="PATRIC" id="fig|270351.6.peg.2865"/>
<dbReference type="RefSeq" id="WP_048466357.1">
    <property type="nucleotide sequence ID" value="NZ_LABX01000201.1"/>
</dbReference>
<gene>
    <name evidence="2" type="ORF">VP06_24280</name>
</gene>
<dbReference type="EMBL" id="LABX01000201">
    <property type="protein sequence ID" value="KMO29570.1"/>
    <property type="molecule type" value="Genomic_DNA"/>
</dbReference>
<accession>A0A0J6S318</accession>
<comment type="caution">
    <text evidence="2">The sequence shown here is derived from an EMBL/GenBank/DDBJ whole genome shotgun (WGS) entry which is preliminary data.</text>
</comment>
<dbReference type="OrthoDB" id="9815354at2"/>
<organism evidence="2 3">
    <name type="scientific">Methylobacterium aquaticum</name>
    <dbReference type="NCBI Taxonomy" id="270351"/>
    <lineage>
        <taxon>Bacteria</taxon>
        <taxon>Pseudomonadati</taxon>
        <taxon>Pseudomonadota</taxon>
        <taxon>Alphaproteobacteria</taxon>
        <taxon>Hyphomicrobiales</taxon>
        <taxon>Methylobacteriaceae</taxon>
        <taxon>Methylobacterium</taxon>
    </lineage>
</organism>
<reference evidence="2 3" key="1">
    <citation type="submission" date="2015-03" db="EMBL/GenBank/DDBJ databases">
        <title>Genome sequencing of Methylobacterium aquaticum DSM16371 type strain.</title>
        <authorList>
            <person name="Chaudhry V."/>
            <person name="Patil P.B."/>
        </authorList>
    </citation>
    <scope>NUCLEOTIDE SEQUENCE [LARGE SCALE GENOMIC DNA]</scope>
    <source>
        <strain evidence="2 3">DSM 16371</strain>
    </source>
</reference>
<evidence type="ECO:0000313" key="2">
    <source>
        <dbReference type="EMBL" id="KMO29570.1"/>
    </source>
</evidence>
<feature type="region of interest" description="Disordered" evidence="1">
    <location>
        <begin position="76"/>
        <end position="98"/>
    </location>
</feature>
<evidence type="ECO:0000313" key="3">
    <source>
        <dbReference type="Proteomes" id="UP000035929"/>
    </source>
</evidence>
<name>A0A0J6S318_9HYPH</name>
<feature type="region of interest" description="Disordered" evidence="1">
    <location>
        <begin position="18"/>
        <end position="42"/>
    </location>
</feature>
<dbReference type="Proteomes" id="UP000035929">
    <property type="component" value="Unassembled WGS sequence"/>
</dbReference>